<protein>
    <recommendedName>
        <fullName evidence="6 7">Peptidyl-tRNA hydrolase</fullName>
        <shortName evidence="7">Pth</shortName>
        <ecNumber evidence="1 7">3.1.1.29</ecNumber>
    </recommendedName>
</protein>
<evidence type="ECO:0000256" key="2">
    <source>
        <dbReference type="ARBA" id="ARBA00022555"/>
    </source>
</evidence>
<evidence type="ECO:0000313" key="12">
    <source>
        <dbReference type="Proteomes" id="UP000625574"/>
    </source>
</evidence>
<accession>A0ABS0VTC8</accession>
<dbReference type="PROSITE" id="PS01195">
    <property type="entry name" value="PEPT_TRNA_HYDROL_1"/>
    <property type="match status" value="1"/>
</dbReference>
<feature type="binding site" evidence="7">
    <location>
        <position position="90"/>
    </location>
    <ligand>
        <name>tRNA</name>
        <dbReference type="ChEBI" id="CHEBI:17843"/>
    </ligand>
</feature>
<keyword evidence="12" id="KW-1185">Reference proteome</keyword>
<evidence type="ECO:0000256" key="9">
    <source>
        <dbReference type="RuleBase" id="RU004320"/>
    </source>
</evidence>
<evidence type="ECO:0000256" key="8">
    <source>
        <dbReference type="RuleBase" id="RU000673"/>
    </source>
</evidence>
<keyword evidence="7" id="KW-0963">Cytoplasm</keyword>
<dbReference type="RefSeq" id="WP_198735486.1">
    <property type="nucleotide sequence ID" value="NZ_JAEIOT010000005.1"/>
</dbReference>
<feature type="active site" description="Proton acceptor" evidence="7">
    <location>
        <position position="39"/>
    </location>
</feature>
<dbReference type="GO" id="GO:0004045">
    <property type="term" value="F:peptidyl-tRNA hydrolase activity"/>
    <property type="evidence" value="ECO:0007669"/>
    <property type="project" value="UniProtKB-EC"/>
</dbReference>
<keyword evidence="2 7" id="KW-0820">tRNA-binding</keyword>
<dbReference type="InterPro" id="IPR018171">
    <property type="entry name" value="Pept_tRNA_hydro_CS"/>
</dbReference>
<dbReference type="EMBL" id="JAEIOT010000005">
    <property type="protein sequence ID" value="MBI9000022.1"/>
    <property type="molecule type" value="Genomic_DNA"/>
</dbReference>
<dbReference type="SUPFAM" id="SSF53178">
    <property type="entry name" value="Peptidyl-tRNA hydrolase-like"/>
    <property type="match status" value="1"/>
</dbReference>
<comment type="catalytic activity">
    <reaction evidence="7 8">
        <text>an N-acyl-L-alpha-aminoacyl-tRNA + H2O = an N-acyl-L-amino acid + a tRNA + H(+)</text>
        <dbReference type="Rhea" id="RHEA:54448"/>
        <dbReference type="Rhea" id="RHEA-COMP:10123"/>
        <dbReference type="Rhea" id="RHEA-COMP:13883"/>
        <dbReference type="ChEBI" id="CHEBI:15377"/>
        <dbReference type="ChEBI" id="CHEBI:15378"/>
        <dbReference type="ChEBI" id="CHEBI:59874"/>
        <dbReference type="ChEBI" id="CHEBI:78442"/>
        <dbReference type="ChEBI" id="CHEBI:138191"/>
        <dbReference type="EC" id="3.1.1.29"/>
    </reaction>
</comment>
<sequence>MFGVSSTDTAPRNTPESSTGPLLVVGLGNPGPKYAATRHNVGFMVVDELAERATPMPATFSVHKRSNAEIAQIRIGGRTVILAKPRSFMNLSGGPVKALASYFGVEPADIVIVHDELDLEPGVVRLKFGGGENGHNGLKSTSTSLGTREYIRVRMGIGRPPGRMDPADYVLRPIPQSACADLAIQCADAADGVELIARSGLAIAQNTIHSR</sequence>
<name>A0ABS0VTC8_9CORY</name>
<dbReference type="InterPro" id="IPR001328">
    <property type="entry name" value="Pept_tRNA_hydro"/>
</dbReference>
<comment type="subcellular location">
    <subcellularLocation>
        <location evidence="7">Cytoplasm</location>
    </subcellularLocation>
</comment>
<evidence type="ECO:0000256" key="10">
    <source>
        <dbReference type="SAM" id="MobiDB-lite"/>
    </source>
</evidence>
<evidence type="ECO:0000256" key="1">
    <source>
        <dbReference type="ARBA" id="ARBA00013260"/>
    </source>
</evidence>
<reference evidence="11 12" key="1">
    <citation type="submission" date="2020-12" db="EMBL/GenBank/DDBJ databases">
        <title>Genome public.</title>
        <authorList>
            <person name="Sun Q."/>
        </authorList>
    </citation>
    <scope>NUCLEOTIDE SEQUENCE [LARGE SCALE GENOMIC DNA]</scope>
    <source>
        <strain evidence="11 12">CCM 8864</strain>
    </source>
</reference>
<dbReference type="PROSITE" id="PS01196">
    <property type="entry name" value="PEPT_TRNA_HYDROL_2"/>
    <property type="match status" value="1"/>
</dbReference>
<gene>
    <name evidence="7" type="primary">pth</name>
    <name evidence="11" type="ORF">JDV76_03420</name>
</gene>
<proteinExistence type="inferred from homology"/>
<evidence type="ECO:0000256" key="6">
    <source>
        <dbReference type="ARBA" id="ARBA00050038"/>
    </source>
</evidence>
<dbReference type="InterPro" id="IPR036416">
    <property type="entry name" value="Pept_tRNA_hydro_sf"/>
</dbReference>
<dbReference type="Proteomes" id="UP000625574">
    <property type="component" value="Unassembled WGS sequence"/>
</dbReference>
<dbReference type="PANTHER" id="PTHR17224">
    <property type="entry name" value="PEPTIDYL-TRNA HYDROLASE"/>
    <property type="match status" value="1"/>
</dbReference>
<dbReference type="Pfam" id="PF01195">
    <property type="entry name" value="Pept_tRNA_hydro"/>
    <property type="match status" value="1"/>
</dbReference>
<comment type="similarity">
    <text evidence="5 7 9">Belongs to the PTH family.</text>
</comment>
<feature type="binding site" evidence="7">
    <location>
        <position position="136"/>
    </location>
    <ligand>
        <name>tRNA</name>
        <dbReference type="ChEBI" id="CHEBI:17843"/>
    </ligand>
</feature>
<keyword evidence="4 7" id="KW-0694">RNA-binding</keyword>
<dbReference type="NCBIfam" id="TIGR00447">
    <property type="entry name" value="pth"/>
    <property type="match status" value="1"/>
</dbReference>
<feature type="region of interest" description="Disordered" evidence="10">
    <location>
        <begin position="1"/>
        <end position="22"/>
    </location>
</feature>
<evidence type="ECO:0000256" key="7">
    <source>
        <dbReference type="HAMAP-Rule" id="MF_00083"/>
    </source>
</evidence>
<comment type="subunit">
    <text evidence="7">Monomer.</text>
</comment>
<keyword evidence="3 7" id="KW-0378">Hydrolase</keyword>
<evidence type="ECO:0000256" key="4">
    <source>
        <dbReference type="ARBA" id="ARBA00022884"/>
    </source>
</evidence>
<feature type="site" description="Discriminates between blocked and unblocked aminoacyl-tRNA" evidence="7">
    <location>
        <position position="29"/>
    </location>
</feature>
<feature type="binding site" evidence="7">
    <location>
        <position position="34"/>
    </location>
    <ligand>
        <name>tRNA</name>
        <dbReference type="ChEBI" id="CHEBI:17843"/>
    </ligand>
</feature>
<comment type="function">
    <text evidence="7">Hydrolyzes ribosome-free peptidyl-tRNAs (with 1 or more amino acids incorporated), which drop off the ribosome during protein synthesis, or as a result of ribosome stalling.</text>
</comment>
<dbReference type="HAMAP" id="MF_00083">
    <property type="entry name" value="Pept_tRNA_hydro_bact"/>
    <property type="match status" value="1"/>
</dbReference>
<organism evidence="11 12">
    <name type="scientific">Corynebacterium marambiense</name>
    <dbReference type="NCBI Taxonomy" id="2765364"/>
    <lineage>
        <taxon>Bacteria</taxon>
        <taxon>Bacillati</taxon>
        <taxon>Actinomycetota</taxon>
        <taxon>Actinomycetes</taxon>
        <taxon>Mycobacteriales</taxon>
        <taxon>Corynebacteriaceae</taxon>
        <taxon>Corynebacterium</taxon>
    </lineage>
</organism>
<feature type="compositionally biased region" description="Polar residues" evidence="10">
    <location>
        <begin position="1"/>
        <end position="19"/>
    </location>
</feature>
<evidence type="ECO:0000256" key="3">
    <source>
        <dbReference type="ARBA" id="ARBA00022801"/>
    </source>
</evidence>
<dbReference type="Gene3D" id="3.40.50.1470">
    <property type="entry name" value="Peptidyl-tRNA hydrolase"/>
    <property type="match status" value="1"/>
</dbReference>
<dbReference type="CDD" id="cd00462">
    <property type="entry name" value="PTH"/>
    <property type="match status" value="1"/>
</dbReference>
<feature type="site" description="Stabilizes the basic form of H active site to accept a proton" evidence="7">
    <location>
        <position position="115"/>
    </location>
</feature>
<evidence type="ECO:0000313" key="11">
    <source>
        <dbReference type="EMBL" id="MBI9000022.1"/>
    </source>
</evidence>
<feature type="binding site" evidence="7">
    <location>
        <position position="88"/>
    </location>
    <ligand>
        <name>tRNA</name>
        <dbReference type="ChEBI" id="CHEBI:17843"/>
    </ligand>
</feature>
<dbReference type="EC" id="3.1.1.29" evidence="1 7"/>
<dbReference type="PANTHER" id="PTHR17224:SF1">
    <property type="entry name" value="PEPTIDYL-TRNA HYDROLASE"/>
    <property type="match status" value="1"/>
</dbReference>
<comment type="function">
    <text evidence="7">Catalyzes the release of premature peptidyl moieties from peptidyl-tRNA molecules trapped in stalled 50S ribosomal subunits, and thus maintains levels of free tRNAs and 50S ribosomes.</text>
</comment>
<evidence type="ECO:0000256" key="5">
    <source>
        <dbReference type="ARBA" id="ARBA00038063"/>
    </source>
</evidence>
<comment type="caution">
    <text evidence="11">The sequence shown here is derived from an EMBL/GenBank/DDBJ whole genome shotgun (WGS) entry which is preliminary data.</text>
</comment>